<dbReference type="InterPro" id="IPR020811">
    <property type="entry name" value="Enolase_N"/>
</dbReference>
<feature type="binding site" evidence="10 13">
    <location>
        <position position="241"/>
    </location>
    <ligand>
        <name>Mg(2+)</name>
        <dbReference type="ChEBI" id="CHEBI:18420"/>
    </ligand>
</feature>
<feature type="active site" description="Proton acceptor" evidence="10 11">
    <location>
        <position position="336"/>
    </location>
</feature>
<dbReference type="SFLD" id="SFLDF00002">
    <property type="entry name" value="enolase"/>
    <property type="match status" value="1"/>
</dbReference>
<evidence type="ECO:0000256" key="8">
    <source>
        <dbReference type="ARBA" id="ARBA00023239"/>
    </source>
</evidence>
<evidence type="ECO:0000313" key="16">
    <source>
        <dbReference type="EMBL" id="STX29813.1"/>
    </source>
</evidence>
<dbReference type="GO" id="GO:0009986">
    <property type="term" value="C:cell surface"/>
    <property type="evidence" value="ECO:0007669"/>
    <property type="project" value="UniProtKB-SubCell"/>
</dbReference>
<evidence type="ECO:0000256" key="5">
    <source>
        <dbReference type="ARBA" id="ARBA00022525"/>
    </source>
</evidence>
<dbReference type="PIRSF" id="PIRSF001400">
    <property type="entry name" value="Enolase"/>
    <property type="match status" value="1"/>
</dbReference>
<dbReference type="GO" id="GO:0005576">
    <property type="term" value="C:extracellular region"/>
    <property type="evidence" value="ECO:0007669"/>
    <property type="project" value="UniProtKB-SubCell"/>
</dbReference>
<feature type="domain" description="Enolase N-terminal" evidence="15">
    <location>
        <begin position="3"/>
        <end position="133"/>
    </location>
</feature>
<feature type="domain" description="Enolase C-terminal TIM barrel" evidence="14">
    <location>
        <begin position="138"/>
        <end position="423"/>
    </location>
</feature>
<evidence type="ECO:0000256" key="10">
    <source>
        <dbReference type="HAMAP-Rule" id="MF_00318"/>
    </source>
</evidence>
<feature type="binding site" evidence="12">
    <location>
        <position position="154"/>
    </location>
    <ligand>
        <name>substrate</name>
    </ligand>
</feature>
<comment type="function">
    <text evidence="9 10">Catalyzes the reversible conversion of 2-phosphoglycerate (2-PG) into phosphoenolpyruvate (PEP). It is essential for the degradation of carbohydrates via glycolysis.</text>
</comment>
<feature type="binding site" evidence="10">
    <location>
        <position position="336"/>
    </location>
    <ligand>
        <name>(2R)-2-phosphoglycerate</name>
        <dbReference type="ChEBI" id="CHEBI:58289"/>
    </ligand>
</feature>
<feature type="binding site" evidence="10">
    <location>
        <position position="162"/>
    </location>
    <ligand>
        <name>(2R)-2-phosphoglycerate</name>
        <dbReference type="ChEBI" id="CHEBI:58289"/>
    </ligand>
</feature>
<dbReference type="Proteomes" id="UP000254968">
    <property type="component" value="Unassembled WGS sequence"/>
</dbReference>
<dbReference type="SMART" id="SM01193">
    <property type="entry name" value="Enolase_N"/>
    <property type="match status" value="1"/>
</dbReference>
<evidence type="ECO:0000256" key="7">
    <source>
        <dbReference type="ARBA" id="ARBA00023152"/>
    </source>
</evidence>
<dbReference type="EC" id="4.2.1.11" evidence="3 10"/>
<dbReference type="GO" id="GO:0004634">
    <property type="term" value="F:phosphopyruvate hydratase activity"/>
    <property type="evidence" value="ECO:0007669"/>
    <property type="project" value="UniProtKB-UniRule"/>
</dbReference>
<evidence type="ECO:0000256" key="1">
    <source>
        <dbReference type="ARBA" id="ARBA00005031"/>
    </source>
</evidence>
<dbReference type="InterPro" id="IPR000941">
    <property type="entry name" value="Enolase"/>
</dbReference>
<comment type="subunit">
    <text evidence="10">Component of the RNA degradosome, a multiprotein complex involved in RNA processing and mRNA degradation.</text>
</comment>
<feature type="binding site" evidence="10">
    <location>
        <position position="366"/>
    </location>
    <ligand>
        <name>(2R)-2-phosphoglycerate</name>
        <dbReference type="ChEBI" id="CHEBI:58289"/>
    </ligand>
</feature>
<dbReference type="InterPro" id="IPR020809">
    <property type="entry name" value="Enolase_CS"/>
</dbReference>
<dbReference type="EMBL" id="UGNV01000001">
    <property type="protein sequence ID" value="STX29813.1"/>
    <property type="molecule type" value="Genomic_DNA"/>
</dbReference>
<evidence type="ECO:0000256" key="2">
    <source>
        <dbReference type="ARBA" id="ARBA00009604"/>
    </source>
</evidence>
<evidence type="ECO:0000313" key="17">
    <source>
        <dbReference type="Proteomes" id="UP000254968"/>
    </source>
</evidence>
<dbReference type="Gene3D" id="3.30.390.10">
    <property type="entry name" value="Enolase-like, N-terminal domain"/>
    <property type="match status" value="1"/>
</dbReference>
<dbReference type="SMART" id="SM01192">
    <property type="entry name" value="Enolase_C"/>
    <property type="match status" value="1"/>
</dbReference>
<dbReference type="GO" id="GO:0000015">
    <property type="term" value="C:phosphopyruvate hydratase complex"/>
    <property type="evidence" value="ECO:0007669"/>
    <property type="project" value="InterPro"/>
</dbReference>
<feature type="binding site" evidence="12">
    <location>
        <position position="311"/>
    </location>
    <ligand>
        <name>substrate</name>
    </ligand>
</feature>
<dbReference type="GO" id="GO:0006096">
    <property type="term" value="P:glycolytic process"/>
    <property type="evidence" value="ECO:0007669"/>
    <property type="project" value="UniProtKB-UniRule"/>
</dbReference>
<feature type="binding site" evidence="12">
    <location>
        <begin position="363"/>
        <end position="366"/>
    </location>
    <ligand>
        <name>substrate</name>
    </ligand>
</feature>
<dbReference type="GO" id="GO:0000287">
    <property type="term" value="F:magnesium ion binding"/>
    <property type="evidence" value="ECO:0007669"/>
    <property type="project" value="UniProtKB-UniRule"/>
</dbReference>
<dbReference type="UniPathway" id="UPA00109">
    <property type="reaction ID" value="UER00187"/>
</dbReference>
<accession>A0A378I486</accession>
<dbReference type="PRINTS" id="PR00148">
    <property type="entry name" value="ENOLASE"/>
</dbReference>
<name>A0A378I486_9GAMM</name>
<proteinExistence type="inferred from homology"/>
<dbReference type="Gene3D" id="3.20.20.120">
    <property type="entry name" value="Enolase-like C-terminal domain"/>
    <property type="match status" value="1"/>
</dbReference>
<dbReference type="CDD" id="cd03313">
    <property type="entry name" value="enolase"/>
    <property type="match status" value="1"/>
</dbReference>
<dbReference type="OrthoDB" id="9804716at2"/>
<feature type="binding site" evidence="10 13">
    <location>
        <position position="284"/>
    </location>
    <ligand>
        <name>Mg(2+)</name>
        <dbReference type="ChEBI" id="CHEBI:18420"/>
    </ligand>
</feature>
<organism evidence="16 17">
    <name type="scientific">Legionella beliardensis</name>
    <dbReference type="NCBI Taxonomy" id="91822"/>
    <lineage>
        <taxon>Bacteria</taxon>
        <taxon>Pseudomonadati</taxon>
        <taxon>Pseudomonadota</taxon>
        <taxon>Gammaproteobacteria</taxon>
        <taxon>Legionellales</taxon>
        <taxon>Legionellaceae</taxon>
        <taxon>Legionella</taxon>
    </lineage>
</organism>
<dbReference type="Pfam" id="PF03952">
    <property type="entry name" value="Enolase_N"/>
    <property type="match status" value="1"/>
</dbReference>
<feature type="active site" description="Proton donor" evidence="10 11">
    <location>
        <position position="204"/>
    </location>
</feature>
<feature type="binding site" evidence="12">
    <location>
        <position position="284"/>
    </location>
    <ligand>
        <name>substrate</name>
    </ligand>
</feature>
<comment type="pathway">
    <text evidence="1 10">Carbohydrate degradation; glycolysis; pyruvate from D-glyceraldehyde 3-phosphate: step 4/5.</text>
</comment>
<dbReference type="AlphaFoldDB" id="A0A378I486"/>
<dbReference type="InterPro" id="IPR029017">
    <property type="entry name" value="Enolase-like_N"/>
</dbReference>
<evidence type="ECO:0000259" key="14">
    <source>
        <dbReference type="SMART" id="SM01192"/>
    </source>
</evidence>
<dbReference type="PROSITE" id="PS00164">
    <property type="entry name" value="ENOLASE"/>
    <property type="match status" value="1"/>
</dbReference>
<feature type="binding site" evidence="10 13">
    <location>
        <position position="311"/>
    </location>
    <ligand>
        <name>Mg(2+)</name>
        <dbReference type="ChEBI" id="CHEBI:18420"/>
    </ligand>
</feature>
<dbReference type="SUPFAM" id="SSF51604">
    <property type="entry name" value="Enolase C-terminal domain-like"/>
    <property type="match status" value="1"/>
</dbReference>
<evidence type="ECO:0000256" key="13">
    <source>
        <dbReference type="PIRSR" id="PIRSR001400-3"/>
    </source>
</evidence>
<dbReference type="SFLD" id="SFLDG00178">
    <property type="entry name" value="enolase"/>
    <property type="match status" value="1"/>
</dbReference>
<evidence type="ECO:0000256" key="12">
    <source>
        <dbReference type="PIRSR" id="PIRSR001400-2"/>
    </source>
</evidence>
<feature type="binding site" evidence="10">
    <location>
        <position position="365"/>
    </location>
    <ligand>
        <name>(2R)-2-phosphoglycerate</name>
        <dbReference type="ChEBI" id="CHEBI:58289"/>
    </ligand>
</feature>
<evidence type="ECO:0000256" key="3">
    <source>
        <dbReference type="ARBA" id="ARBA00012058"/>
    </source>
</evidence>
<keyword evidence="10" id="KW-0963">Cytoplasm</keyword>
<dbReference type="Pfam" id="PF00113">
    <property type="entry name" value="Enolase_C"/>
    <property type="match status" value="1"/>
</dbReference>
<keyword evidence="8 10" id="KW-0456">Lyase</keyword>
<feature type="binding site" evidence="12">
    <location>
        <position position="163"/>
    </location>
    <ligand>
        <name>substrate</name>
    </ligand>
</feature>
<comment type="cofactor">
    <cofactor evidence="10">
        <name>Mg(2+)</name>
        <dbReference type="ChEBI" id="CHEBI:18420"/>
    </cofactor>
    <text evidence="10">Binds a second Mg(2+) ion via substrate during catalysis.</text>
</comment>
<comment type="catalytic activity">
    <reaction evidence="10">
        <text>(2R)-2-phosphoglycerate = phosphoenolpyruvate + H2O</text>
        <dbReference type="Rhea" id="RHEA:10164"/>
        <dbReference type="ChEBI" id="CHEBI:15377"/>
        <dbReference type="ChEBI" id="CHEBI:58289"/>
        <dbReference type="ChEBI" id="CHEBI:58702"/>
        <dbReference type="EC" id="4.2.1.11"/>
    </reaction>
</comment>
<dbReference type="SUPFAM" id="SSF54826">
    <property type="entry name" value="Enolase N-terminal domain-like"/>
    <property type="match status" value="1"/>
</dbReference>
<comment type="subcellular location">
    <subcellularLocation>
        <location evidence="10">Cytoplasm</location>
    </subcellularLocation>
    <subcellularLocation>
        <location evidence="10">Secreted</location>
    </subcellularLocation>
    <subcellularLocation>
        <location evidence="10">Cell surface</location>
    </subcellularLocation>
    <text evidence="10">Fractions of enolase are present in both the cytoplasm and on the cell surface.</text>
</comment>
<protein>
    <recommendedName>
        <fullName evidence="4 10">Enolase</fullName>
        <ecNumber evidence="3 10">4.2.1.11</ecNumber>
    </recommendedName>
    <alternativeName>
        <fullName evidence="10">2-phospho-D-glycerate hydro-lyase</fullName>
    </alternativeName>
    <alternativeName>
        <fullName evidence="10">2-phosphoglycerate dehydratase</fullName>
    </alternativeName>
</protein>
<dbReference type="NCBIfam" id="TIGR01060">
    <property type="entry name" value="eno"/>
    <property type="match status" value="1"/>
</dbReference>
<sequence length="423" mass="46128">MQIANIKAREILDSRGNPTVEADISLVNGLIGRASVPSGASTGTREACELRDGALDRYAGKGVTKAVHYINTEINEALKGCNVSYQEEIDTKLRELDNTENKSRLGANALLAVSLAAARAYAHASQQPLYQALHKGESMRMPVPMMNVLNGGAHADNNVDIQEFMIMPIGAANFSTALQMGAETFHVLKSVLKQYGLNTAVGDEGGFAPNLKSNRHALDILARAIEQAGFKLGQDMVFALDVAASELYRDHYYYLSSDNKRLDSAGIIAYYQDLVAAYPIVSIEDGLDESDWTGWRLLTAELGDRVQLVGDDLFVTNAQILQEGINQQVANAILIKPNQIGTLTETRQTIQLAHANNYRCVMSHRSGETEDTFIADLAVATGCGQIKTGSLCRTDRVAKYNQLLRIQELVPTLTYPGKTIFSE</sequence>
<evidence type="ECO:0000256" key="4">
    <source>
        <dbReference type="ARBA" id="ARBA00017068"/>
    </source>
</evidence>
<evidence type="ECO:0000256" key="6">
    <source>
        <dbReference type="ARBA" id="ARBA00022842"/>
    </source>
</evidence>
<feature type="binding site" evidence="10">
    <location>
        <position position="387"/>
    </location>
    <ligand>
        <name>(2R)-2-phosphoglycerate</name>
        <dbReference type="ChEBI" id="CHEBI:58289"/>
    </ligand>
</feature>
<evidence type="ECO:0000259" key="15">
    <source>
        <dbReference type="SMART" id="SM01193"/>
    </source>
</evidence>
<feature type="binding site" evidence="12">
    <location>
        <position position="387"/>
    </location>
    <ligand>
        <name>substrate</name>
    </ligand>
</feature>
<dbReference type="InterPro" id="IPR036849">
    <property type="entry name" value="Enolase-like_C_sf"/>
</dbReference>
<evidence type="ECO:0000256" key="11">
    <source>
        <dbReference type="PIRSR" id="PIRSR001400-1"/>
    </source>
</evidence>
<keyword evidence="7 10" id="KW-0324">Glycolysis</keyword>
<reference evidence="16 17" key="1">
    <citation type="submission" date="2018-06" db="EMBL/GenBank/DDBJ databases">
        <authorList>
            <consortium name="Pathogen Informatics"/>
            <person name="Doyle S."/>
        </authorList>
    </citation>
    <scope>NUCLEOTIDE SEQUENCE [LARGE SCALE GENOMIC DNA]</scope>
    <source>
        <strain evidence="16 17">NCTC13315</strain>
    </source>
</reference>
<keyword evidence="17" id="KW-1185">Reference proteome</keyword>
<dbReference type="RefSeq" id="WP_115303479.1">
    <property type="nucleotide sequence ID" value="NZ_CAAAHO010000002.1"/>
</dbReference>
<dbReference type="HAMAP" id="MF_00318">
    <property type="entry name" value="Enolase"/>
    <property type="match status" value="1"/>
</dbReference>
<keyword evidence="6 10" id="KW-0460">Magnesium</keyword>
<comment type="cofactor">
    <cofactor evidence="13">
        <name>Mg(2+)</name>
        <dbReference type="ChEBI" id="CHEBI:18420"/>
    </cofactor>
    <text evidence="13">Mg(2+) is required for catalysis and for stabilizing the dimer.</text>
</comment>
<keyword evidence="5 10" id="KW-0964">Secreted</keyword>
<dbReference type="SFLD" id="SFLDS00001">
    <property type="entry name" value="Enolase"/>
    <property type="match status" value="1"/>
</dbReference>
<keyword evidence="10 13" id="KW-0479">Metal-binding</keyword>
<dbReference type="PANTHER" id="PTHR11902">
    <property type="entry name" value="ENOLASE"/>
    <property type="match status" value="1"/>
</dbReference>
<dbReference type="PANTHER" id="PTHR11902:SF1">
    <property type="entry name" value="ENOLASE"/>
    <property type="match status" value="1"/>
</dbReference>
<comment type="similarity">
    <text evidence="2 10">Belongs to the enolase family.</text>
</comment>
<gene>
    <name evidence="10 16" type="primary">eno</name>
    <name evidence="16" type="ORF">NCTC13315_02368</name>
</gene>
<dbReference type="InterPro" id="IPR020810">
    <property type="entry name" value="Enolase_C"/>
</dbReference>
<evidence type="ECO:0000256" key="9">
    <source>
        <dbReference type="ARBA" id="ARBA00045763"/>
    </source>
</evidence>